<dbReference type="AlphaFoldDB" id="A0AAX6IM39"/>
<evidence type="ECO:0000313" key="1">
    <source>
        <dbReference type="EMBL" id="KAJ6853465.1"/>
    </source>
</evidence>
<accession>A0AAX6IM39</accession>
<protein>
    <submittedName>
        <fullName evidence="1">Uncharacterized protein</fullName>
    </submittedName>
</protein>
<proteinExistence type="predicted"/>
<gene>
    <name evidence="1" type="ORF">M6B38_249360</name>
</gene>
<comment type="caution">
    <text evidence="1">The sequence shown here is derived from an EMBL/GenBank/DDBJ whole genome shotgun (WGS) entry which is preliminary data.</text>
</comment>
<reference evidence="1" key="1">
    <citation type="journal article" date="2023" name="GigaByte">
        <title>Genome assembly of the bearded iris, Iris pallida Lam.</title>
        <authorList>
            <person name="Bruccoleri R.E."/>
            <person name="Oakeley E.J."/>
            <person name="Faust A.M.E."/>
            <person name="Altorfer M."/>
            <person name="Dessus-Babus S."/>
            <person name="Burckhardt D."/>
            <person name="Oertli M."/>
            <person name="Naumann U."/>
            <person name="Petersen F."/>
            <person name="Wong J."/>
        </authorList>
    </citation>
    <scope>NUCLEOTIDE SEQUENCE</scope>
    <source>
        <strain evidence="1">GSM-AAB239-AS_SAM_17_03QT</strain>
    </source>
</reference>
<dbReference type="Proteomes" id="UP001140949">
    <property type="component" value="Unassembled WGS sequence"/>
</dbReference>
<dbReference type="EMBL" id="JANAVB010000600">
    <property type="protein sequence ID" value="KAJ6853465.1"/>
    <property type="molecule type" value="Genomic_DNA"/>
</dbReference>
<name>A0AAX6IM39_IRIPA</name>
<sequence>MATENELDTSVEHLILLADVGLDNAFDNWIGYDWGYSCAVSVGPANHRGFDRRRLFCSTWLTPSGLHIHIEVEHHV</sequence>
<reference evidence="1" key="2">
    <citation type="submission" date="2023-04" db="EMBL/GenBank/DDBJ databases">
        <authorList>
            <person name="Bruccoleri R.E."/>
            <person name="Oakeley E.J."/>
            <person name="Faust A.-M."/>
            <person name="Dessus-Babus S."/>
            <person name="Altorfer M."/>
            <person name="Burckhardt D."/>
            <person name="Oertli M."/>
            <person name="Naumann U."/>
            <person name="Petersen F."/>
            <person name="Wong J."/>
        </authorList>
    </citation>
    <scope>NUCLEOTIDE SEQUENCE</scope>
    <source>
        <strain evidence="1">GSM-AAB239-AS_SAM_17_03QT</strain>
        <tissue evidence="1">Leaf</tissue>
    </source>
</reference>
<keyword evidence="2" id="KW-1185">Reference proteome</keyword>
<organism evidence="1 2">
    <name type="scientific">Iris pallida</name>
    <name type="common">Sweet iris</name>
    <dbReference type="NCBI Taxonomy" id="29817"/>
    <lineage>
        <taxon>Eukaryota</taxon>
        <taxon>Viridiplantae</taxon>
        <taxon>Streptophyta</taxon>
        <taxon>Embryophyta</taxon>
        <taxon>Tracheophyta</taxon>
        <taxon>Spermatophyta</taxon>
        <taxon>Magnoliopsida</taxon>
        <taxon>Liliopsida</taxon>
        <taxon>Asparagales</taxon>
        <taxon>Iridaceae</taxon>
        <taxon>Iridoideae</taxon>
        <taxon>Irideae</taxon>
        <taxon>Iris</taxon>
    </lineage>
</organism>
<evidence type="ECO:0000313" key="2">
    <source>
        <dbReference type="Proteomes" id="UP001140949"/>
    </source>
</evidence>